<proteinExistence type="predicted"/>
<dbReference type="Proteomes" id="UP000076580">
    <property type="component" value="Chromosome 01"/>
</dbReference>
<feature type="region of interest" description="Disordered" evidence="1">
    <location>
        <begin position="598"/>
        <end position="849"/>
    </location>
</feature>
<reference evidence="3 4" key="1">
    <citation type="journal article" date="2016" name="Sci. Rep.">
        <title>Insights into Adaptations to a Near-Obligate Nematode Endoparasitic Lifestyle from the Finished Genome of Drechmeria coniospora.</title>
        <authorList>
            <person name="Zhang L."/>
            <person name="Zhou Z."/>
            <person name="Guo Q."/>
            <person name="Fokkens L."/>
            <person name="Miskei M."/>
            <person name="Pocsi I."/>
            <person name="Zhang W."/>
            <person name="Chen M."/>
            <person name="Wang L."/>
            <person name="Sun Y."/>
            <person name="Donzelli B.G."/>
            <person name="Gibson D.M."/>
            <person name="Nelson D.R."/>
            <person name="Luo J.G."/>
            <person name="Rep M."/>
            <person name="Liu H."/>
            <person name="Yang S."/>
            <person name="Wang J."/>
            <person name="Krasnoff S.B."/>
            <person name="Xu Y."/>
            <person name="Molnar I."/>
            <person name="Lin M."/>
        </authorList>
    </citation>
    <scope>NUCLEOTIDE SEQUENCE [LARGE SCALE GENOMIC DNA]</scope>
    <source>
        <strain evidence="3 4">ARSEF 6962</strain>
    </source>
</reference>
<feature type="region of interest" description="Disordered" evidence="1">
    <location>
        <begin position="105"/>
        <end position="125"/>
    </location>
</feature>
<dbReference type="RefSeq" id="XP_040658783.1">
    <property type="nucleotide sequence ID" value="XM_040797900.1"/>
</dbReference>
<dbReference type="InParanoid" id="A0A151GQU8"/>
<evidence type="ECO:0000259" key="2">
    <source>
        <dbReference type="Pfam" id="PF04366"/>
    </source>
</evidence>
<organism evidence="3 4">
    <name type="scientific">Drechmeria coniospora</name>
    <name type="common">Nematophagous fungus</name>
    <name type="synonym">Meria coniospora</name>
    <dbReference type="NCBI Taxonomy" id="98403"/>
    <lineage>
        <taxon>Eukaryota</taxon>
        <taxon>Fungi</taxon>
        <taxon>Dikarya</taxon>
        <taxon>Ascomycota</taxon>
        <taxon>Pezizomycotina</taxon>
        <taxon>Sordariomycetes</taxon>
        <taxon>Hypocreomycetidae</taxon>
        <taxon>Hypocreales</taxon>
        <taxon>Ophiocordycipitaceae</taxon>
        <taxon>Drechmeria</taxon>
    </lineage>
</organism>
<accession>A0A151GQU8</accession>
<evidence type="ECO:0000256" key="1">
    <source>
        <dbReference type="SAM" id="MobiDB-lite"/>
    </source>
</evidence>
<dbReference type="PANTHER" id="PTHR15629:SF8">
    <property type="entry name" value="DUF500 DOMAIN PROTEIN (AFU_ORTHOLOGUE AFUA_5G07310)"/>
    <property type="match status" value="1"/>
</dbReference>
<feature type="compositionally biased region" description="Basic and acidic residues" evidence="1">
    <location>
        <begin position="813"/>
        <end position="836"/>
    </location>
</feature>
<protein>
    <submittedName>
        <fullName evidence="3">DUF500 domain protein</fullName>
    </submittedName>
</protein>
<dbReference type="EMBL" id="LAYC01000001">
    <property type="protein sequence ID" value="KYK59431.1"/>
    <property type="molecule type" value="Genomic_DNA"/>
</dbReference>
<comment type="caution">
    <text evidence="3">The sequence shown here is derived from an EMBL/GenBank/DDBJ whole genome shotgun (WGS) entry which is preliminary data.</text>
</comment>
<dbReference type="AlphaFoldDB" id="A0A151GQU8"/>
<dbReference type="CDD" id="cd11524">
    <property type="entry name" value="SYLF"/>
    <property type="match status" value="1"/>
</dbReference>
<sequence length="849" mass="90317">MQRVSTFLPSWERRHSNSTSSTKSATSKSTGGLFGWGKRSSASSTTSNTTPHSPRLPAKISIAAANDDRVQREVFWPATLDIECDRAARILKSFCTDGYLAPIDAPPAEEEVPTPTSTTDPPPTPLFVTKKIPKRVIQNAAGIAVFTCMRSGLWMTGSGGSGILIARKSDGTWSPPSGILLHTPTLSFIIGVDIYDCVLVINNLSALESISRRHVTLGDDVGLTNGPSVTLDSDEAHIKWKELGNTVLAYMKARGRHQAVNLNGCILTERGNENERFYGDHVTQMDILAGNVARHVQETAPLFEVIKLAEGRTDFDAAIIHRTAVQPAPGDAVIATPRSVSASPRLAFGQPQADDPDPFGVLALEMAGLEIREAGTRLRPPSSQFEYGPTPLSPAMSKFNRQSVETAATRSNRASVVSIRTARSDAATKIGPADTPETTPISGQSDDEQGTAAVNPIPEIKEADEVDYTRVDLTPLGSLGEVHSMGVEPAEPAAEPASTSTEERCGDGQNSAASGRPADDSPSAPSTEDEVEEKGAEEKGAEEEETKTSSLDDESDDSDDMEDEEPVVFEVAAAQPARAQLIPSRVIQAKGNMVTIHKRVAPPLPKRSPARHPRCSQDEMGTEMASVQSPLRQAFSEADLKNAEDEDEARPRSAAPDDASSRDGSAEEVEVAVSRAGIATVAVDAAGDGQSDSSTSREPSTDDTVTEDAQPAQSGIGMALTADDDEEAEDLRGDEKETVETKDDNTVGPNGEETDATKDVVENTDDCDGLMDDSPADQTDSTIHKSHASSICTGGTEDRWSCDGSSLTASTLERPHSRAEEMTEEDTPKKLAKEVDSPNALGRLALTAV</sequence>
<dbReference type="InterPro" id="IPR007461">
    <property type="entry name" value="Ysc84_actin-binding"/>
</dbReference>
<feature type="compositionally biased region" description="Acidic residues" evidence="1">
    <location>
        <begin position="762"/>
        <end position="775"/>
    </location>
</feature>
<dbReference type="GeneID" id="63713204"/>
<feature type="region of interest" description="Disordered" evidence="1">
    <location>
        <begin position="1"/>
        <end position="57"/>
    </location>
</feature>
<keyword evidence="4" id="KW-1185">Reference proteome</keyword>
<dbReference type="Pfam" id="PF04366">
    <property type="entry name" value="Ysc84"/>
    <property type="match status" value="1"/>
</dbReference>
<evidence type="ECO:0000313" key="4">
    <source>
        <dbReference type="Proteomes" id="UP000076580"/>
    </source>
</evidence>
<name>A0A151GQU8_DRECN</name>
<feature type="region of interest" description="Disordered" evidence="1">
    <location>
        <begin position="488"/>
        <end position="577"/>
    </location>
</feature>
<feature type="domain" description="Ysc84 actin-binding" evidence="2">
    <location>
        <begin position="182"/>
        <end position="307"/>
    </location>
</feature>
<feature type="compositionally biased region" description="Low complexity" evidence="1">
    <location>
        <begin position="40"/>
        <end position="53"/>
    </location>
</feature>
<feature type="region of interest" description="Disordered" evidence="1">
    <location>
        <begin position="415"/>
        <end position="451"/>
    </location>
</feature>
<dbReference type="GO" id="GO:0035091">
    <property type="term" value="F:phosphatidylinositol binding"/>
    <property type="evidence" value="ECO:0007669"/>
    <property type="project" value="TreeGrafter"/>
</dbReference>
<feature type="compositionally biased region" description="Low complexity" evidence="1">
    <location>
        <begin position="17"/>
        <end position="30"/>
    </location>
</feature>
<feature type="compositionally biased region" description="Low complexity" evidence="1">
    <location>
        <begin position="488"/>
        <end position="500"/>
    </location>
</feature>
<feature type="compositionally biased region" description="Basic and acidic residues" evidence="1">
    <location>
        <begin position="730"/>
        <end position="745"/>
    </location>
</feature>
<dbReference type="PANTHER" id="PTHR15629">
    <property type="entry name" value="SH3YL1 PROTEIN"/>
    <property type="match status" value="1"/>
</dbReference>
<dbReference type="STRING" id="98403.A0A151GQU8"/>
<dbReference type="InterPro" id="IPR051702">
    <property type="entry name" value="SH3_domain_YSC84-like"/>
</dbReference>
<evidence type="ECO:0000313" key="3">
    <source>
        <dbReference type="EMBL" id="KYK59431.1"/>
    </source>
</evidence>
<feature type="compositionally biased region" description="Acidic residues" evidence="1">
    <location>
        <begin position="540"/>
        <end position="567"/>
    </location>
</feature>
<gene>
    <name evidence="3" type="ORF">DCS_00561</name>
</gene>